<name>A0A9P8XQE7_9PEZI</name>
<evidence type="ECO:0000313" key="2">
    <source>
        <dbReference type="EMBL" id="KAH7012069.1"/>
    </source>
</evidence>
<reference evidence="2" key="1">
    <citation type="journal article" date="2021" name="Nat. Commun.">
        <title>Genetic determinants of endophytism in the Arabidopsis root mycobiome.</title>
        <authorList>
            <person name="Mesny F."/>
            <person name="Miyauchi S."/>
            <person name="Thiergart T."/>
            <person name="Pickel B."/>
            <person name="Atanasova L."/>
            <person name="Karlsson M."/>
            <person name="Huettel B."/>
            <person name="Barry K.W."/>
            <person name="Haridas S."/>
            <person name="Chen C."/>
            <person name="Bauer D."/>
            <person name="Andreopoulos W."/>
            <person name="Pangilinan J."/>
            <person name="LaButti K."/>
            <person name="Riley R."/>
            <person name="Lipzen A."/>
            <person name="Clum A."/>
            <person name="Drula E."/>
            <person name="Henrissat B."/>
            <person name="Kohler A."/>
            <person name="Grigoriev I.V."/>
            <person name="Martin F.M."/>
            <person name="Hacquard S."/>
        </authorList>
    </citation>
    <scope>NUCLEOTIDE SEQUENCE</scope>
    <source>
        <strain evidence="2">MPI-CAGE-CH-0230</strain>
    </source>
</reference>
<dbReference type="Proteomes" id="UP000756346">
    <property type="component" value="Unassembled WGS sequence"/>
</dbReference>
<sequence length="132" mass="14485">MHARTTIADPTKQGVKSALNLAQDPAPMRSSPYAIQPRCDPAPMRSSPDAIQPRRDPASCTINPTPCTINPTTCTFNSALMHIHLAPVHNRSSPRAIRLTYSTLARTEGKELSRDRATKRGIAFDSLFEIFA</sequence>
<gene>
    <name evidence="2" type="ORF">B0I36DRAFT_54178</name>
</gene>
<accession>A0A9P8XQE7</accession>
<keyword evidence="3" id="KW-1185">Reference proteome</keyword>
<dbReference type="RefSeq" id="XP_046004445.1">
    <property type="nucleotide sequence ID" value="XM_046163002.1"/>
</dbReference>
<comment type="caution">
    <text evidence="2">The sequence shown here is derived from an EMBL/GenBank/DDBJ whole genome shotgun (WGS) entry which is preliminary data.</text>
</comment>
<organism evidence="2 3">
    <name type="scientific">Microdochium trichocladiopsis</name>
    <dbReference type="NCBI Taxonomy" id="1682393"/>
    <lineage>
        <taxon>Eukaryota</taxon>
        <taxon>Fungi</taxon>
        <taxon>Dikarya</taxon>
        <taxon>Ascomycota</taxon>
        <taxon>Pezizomycotina</taxon>
        <taxon>Sordariomycetes</taxon>
        <taxon>Xylariomycetidae</taxon>
        <taxon>Xylariales</taxon>
        <taxon>Microdochiaceae</taxon>
        <taxon>Microdochium</taxon>
    </lineage>
</organism>
<dbReference type="AlphaFoldDB" id="A0A9P8XQE7"/>
<evidence type="ECO:0000313" key="3">
    <source>
        <dbReference type="Proteomes" id="UP000756346"/>
    </source>
</evidence>
<dbReference type="GeneID" id="70192548"/>
<proteinExistence type="predicted"/>
<evidence type="ECO:0000256" key="1">
    <source>
        <dbReference type="SAM" id="MobiDB-lite"/>
    </source>
</evidence>
<feature type="region of interest" description="Disordered" evidence="1">
    <location>
        <begin position="23"/>
        <end position="58"/>
    </location>
</feature>
<dbReference type="EMBL" id="JAGTJQ010000015">
    <property type="protein sequence ID" value="KAH7012069.1"/>
    <property type="molecule type" value="Genomic_DNA"/>
</dbReference>
<protein>
    <submittedName>
        <fullName evidence="2">Uncharacterized protein</fullName>
    </submittedName>
</protein>